<accession>A0A814U7I8</accession>
<dbReference type="PANTHER" id="PTHR10404:SF46">
    <property type="entry name" value="VACUOLAR PROTEIN SORTING-ASSOCIATED PROTEIN 70"/>
    <property type="match status" value="1"/>
</dbReference>
<evidence type="ECO:0000256" key="2">
    <source>
        <dbReference type="SAM" id="Phobius"/>
    </source>
</evidence>
<dbReference type="InterPro" id="IPR007365">
    <property type="entry name" value="TFR-like_dimer_dom"/>
</dbReference>
<gene>
    <name evidence="7" type="ORF">BYL167_LOCUS535</name>
    <name evidence="4" type="ORF">CJN711_LOCUS10597</name>
    <name evidence="8" type="ORF">GIL414_LOCUS103</name>
    <name evidence="5" type="ORF">KQP761_LOCUS20591</name>
    <name evidence="6" type="ORF">MBJ925_LOCUS32849</name>
    <name evidence="9" type="ORF">SMN809_LOCUS612</name>
</gene>
<feature type="domain" description="Transferrin receptor-like dimerisation" evidence="3">
    <location>
        <begin position="689"/>
        <end position="779"/>
    </location>
</feature>
<dbReference type="Proteomes" id="UP000676336">
    <property type="component" value="Unassembled WGS sequence"/>
</dbReference>
<dbReference type="SUPFAM" id="SSF52025">
    <property type="entry name" value="PA domain"/>
    <property type="match status" value="1"/>
</dbReference>
<name>A0A814U7I8_9BILA</name>
<evidence type="ECO:0000313" key="4">
    <source>
        <dbReference type="EMBL" id="CAF1172743.1"/>
    </source>
</evidence>
<proteinExistence type="predicted"/>
<dbReference type="InterPro" id="IPR046450">
    <property type="entry name" value="PA_dom_sf"/>
</dbReference>
<dbReference type="EMBL" id="CAJOBI010000072">
    <property type="protein sequence ID" value="CAF3790672.1"/>
    <property type="molecule type" value="Genomic_DNA"/>
</dbReference>
<dbReference type="EMBL" id="CAJOBJ010000009">
    <property type="protein sequence ID" value="CAF3782027.1"/>
    <property type="molecule type" value="Genomic_DNA"/>
</dbReference>
<dbReference type="AlphaFoldDB" id="A0A814U7I8"/>
<evidence type="ECO:0000259" key="3">
    <source>
        <dbReference type="Pfam" id="PF04253"/>
    </source>
</evidence>
<dbReference type="EMBL" id="CAJOBH010000059">
    <property type="protein sequence ID" value="CAF3754869.1"/>
    <property type="molecule type" value="Genomic_DNA"/>
</dbReference>
<sequence>MHQLANEEKAALLLSAVDYDGDGDEDENHLRTNTSLNVPDDRFPVVAKRPKTYQRHPISNAHPLLCFTFVLGAFILGCLSGVIIMLYRIPPDSGQRSSSLNLLQAATNVDLTIRTKLLQSIEKANFINVTRSIESENDAANKLHEKWKSYSSVLTRVNKLTYDINLSQYASSTQWSGAKLLDSKDGKELLKVNRLSAENILSFSSFIKSGEIDGNSIYYVNYGRQEDFAYLFKNRINFQDRQKSIVFMRRQRTIISQSEQIHQAIYYGFAALVLFDDTENSQTKTTNDRFPFYQDWVRYTSVQERQNFLDGTINNENHSISALILSYDDVERIFRLIQTDSNKWLMCPTEWTHTTTALKIGGTLSTMKIRLVVNIEAIKIELPVVMSSVRGISDPDHFIMVGYQLGAMQQSRIINEIIEVYTNQIKNGWNPKRSILFCAWSGLDYDHYTIRRWLSDNSRFVDKNLIAYLDIGNGILGNSTLNLRGSPLFEQVAYQAANLVPSPLEHNHTCHHRLVPTTTVSSNEEHHHSHERKRRDGDEHQHHGEENEKQAVECEPHKLLDEWNRASNNQIGLNKTLGIVQTIDIDSSAALFQLQYGIPSILIEMTEQQALTNDTFYAARVPPIFERKLQPKVYVAYTQFVSEVIRRLVDEPLISFNLTNYAKQIDRQVDEYVSHYEREYGSVASHIGRLKEFIETFKDLTKSIQALQLHINQISQSDYFQLQSINKQLIEFERLFISNDQLPGMNSIDKKYKHTLIGPAYGLTNTAVPFPLLSNILYGIPEDPPRELCDTSKLFWSKLKNHIHFVNRTLNGFDGLVDKNK</sequence>
<reference evidence="4" key="1">
    <citation type="submission" date="2021-02" db="EMBL/GenBank/DDBJ databases">
        <authorList>
            <person name="Nowell W R."/>
        </authorList>
    </citation>
    <scope>NUCLEOTIDE SEQUENCE</scope>
</reference>
<dbReference type="InterPro" id="IPR039373">
    <property type="entry name" value="Peptidase_M28B"/>
</dbReference>
<dbReference type="SUPFAM" id="SSF47672">
    <property type="entry name" value="Transferrin receptor-like dimerisation domain"/>
    <property type="match status" value="1"/>
</dbReference>
<organism evidence="4 10">
    <name type="scientific">Rotaria magnacalcarata</name>
    <dbReference type="NCBI Taxonomy" id="392030"/>
    <lineage>
        <taxon>Eukaryota</taxon>
        <taxon>Metazoa</taxon>
        <taxon>Spiralia</taxon>
        <taxon>Gnathifera</taxon>
        <taxon>Rotifera</taxon>
        <taxon>Eurotatoria</taxon>
        <taxon>Bdelloidea</taxon>
        <taxon>Philodinida</taxon>
        <taxon>Philodinidae</taxon>
        <taxon>Rotaria</taxon>
    </lineage>
</organism>
<feature type="transmembrane region" description="Helical" evidence="2">
    <location>
        <begin position="64"/>
        <end position="87"/>
    </location>
</feature>
<keyword evidence="2" id="KW-0472">Membrane</keyword>
<evidence type="ECO:0000313" key="8">
    <source>
        <dbReference type="EMBL" id="CAF3782027.1"/>
    </source>
</evidence>
<feature type="region of interest" description="Disordered" evidence="1">
    <location>
        <begin position="518"/>
        <end position="554"/>
    </location>
</feature>
<dbReference type="Pfam" id="PF04253">
    <property type="entry name" value="TFR_dimer"/>
    <property type="match status" value="1"/>
</dbReference>
<evidence type="ECO:0000313" key="10">
    <source>
        <dbReference type="Proteomes" id="UP000663855"/>
    </source>
</evidence>
<dbReference type="EMBL" id="CAJNOV010004337">
    <property type="protein sequence ID" value="CAF1172743.1"/>
    <property type="molecule type" value="Genomic_DNA"/>
</dbReference>
<evidence type="ECO:0000313" key="5">
    <source>
        <dbReference type="EMBL" id="CAF1585373.1"/>
    </source>
</evidence>
<dbReference type="SUPFAM" id="SSF53187">
    <property type="entry name" value="Zn-dependent exopeptidases"/>
    <property type="match status" value="1"/>
</dbReference>
<dbReference type="Proteomes" id="UP000663824">
    <property type="component" value="Unassembled WGS sequence"/>
</dbReference>
<dbReference type="Gene3D" id="3.40.630.10">
    <property type="entry name" value="Zn peptidases"/>
    <property type="match status" value="1"/>
</dbReference>
<dbReference type="Gene3D" id="3.50.30.30">
    <property type="match status" value="1"/>
</dbReference>
<dbReference type="Proteomes" id="UP000663834">
    <property type="component" value="Unassembled WGS sequence"/>
</dbReference>
<evidence type="ECO:0000313" key="7">
    <source>
        <dbReference type="EMBL" id="CAF3754869.1"/>
    </source>
</evidence>
<dbReference type="Proteomes" id="UP000663855">
    <property type="component" value="Unassembled WGS sequence"/>
</dbReference>
<dbReference type="InterPro" id="IPR036757">
    <property type="entry name" value="TFR-like_dimer_dom_sf"/>
</dbReference>
<feature type="compositionally biased region" description="Basic and acidic residues" evidence="1">
    <location>
        <begin position="523"/>
        <end position="554"/>
    </location>
</feature>
<evidence type="ECO:0000313" key="6">
    <source>
        <dbReference type="EMBL" id="CAF2159279.1"/>
    </source>
</evidence>
<dbReference type="Proteomes" id="UP000681967">
    <property type="component" value="Unassembled WGS sequence"/>
</dbReference>
<dbReference type="PANTHER" id="PTHR10404">
    <property type="entry name" value="N-ACETYLATED-ALPHA-LINKED ACIDIC DIPEPTIDASE"/>
    <property type="match status" value="1"/>
</dbReference>
<dbReference type="EMBL" id="CAJNRE010017982">
    <property type="protein sequence ID" value="CAF2159279.1"/>
    <property type="molecule type" value="Genomic_DNA"/>
</dbReference>
<dbReference type="OrthoDB" id="5841748at2759"/>
<protein>
    <recommendedName>
        <fullName evidence="3">Transferrin receptor-like dimerisation domain-containing protein</fullName>
    </recommendedName>
</protein>
<dbReference type="Gene3D" id="1.20.930.40">
    <property type="entry name" value="Transferrin receptor-like, dimerisation domain"/>
    <property type="match status" value="1"/>
</dbReference>
<keyword evidence="2" id="KW-0812">Transmembrane</keyword>
<dbReference type="GO" id="GO:0004180">
    <property type="term" value="F:carboxypeptidase activity"/>
    <property type="evidence" value="ECO:0007669"/>
    <property type="project" value="TreeGrafter"/>
</dbReference>
<evidence type="ECO:0000256" key="1">
    <source>
        <dbReference type="SAM" id="MobiDB-lite"/>
    </source>
</evidence>
<evidence type="ECO:0000313" key="9">
    <source>
        <dbReference type="EMBL" id="CAF3790672.1"/>
    </source>
</evidence>
<dbReference type="Proteomes" id="UP000681720">
    <property type="component" value="Unassembled WGS sequence"/>
</dbReference>
<keyword evidence="2" id="KW-1133">Transmembrane helix</keyword>
<comment type="caution">
    <text evidence="4">The sequence shown here is derived from an EMBL/GenBank/DDBJ whole genome shotgun (WGS) entry which is preliminary data.</text>
</comment>
<dbReference type="EMBL" id="CAJNOW010010674">
    <property type="protein sequence ID" value="CAF1585373.1"/>
    <property type="molecule type" value="Genomic_DNA"/>
</dbReference>